<reference evidence="1 2" key="1">
    <citation type="submission" date="2018-01" db="EMBL/GenBank/DDBJ databases">
        <title>The complete genome sequence of Chromatium okenii LaCa, a purple sulfur bacterium with a turbulent life.</title>
        <authorList>
            <person name="Luedin S.M."/>
            <person name="Liechti N."/>
            <person name="Storelli N."/>
            <person name="Danza F."/>
            <person name="Wittwer M."/>
            <person name="Pothier J.F."/>
            <person name="Tonolla M.A."/>
        </authorList>
    </citation>
    <scope>NUCLEOTIDE SEQUENCE [LARGE SCALE GENOMIC DNA]</scope>
    <source>
        <strain evidence="1 2">LaCa</strain>
        <plasmid evidence="1">pCok299</plasmid>
    </source>
</reference>
<dbReference type="AlphaFoldDB" id="A0A2S7XT65"/>
<proteinExistence type="predicted"/>
<evidence type="ECO:0000313" key="1">
    <source>
        <dbReference type="EMBL" id="PQJ96925.1"/>
    </source>
</evidence>
<protein>
    <submittedName>
        <fullName evidence="1">Uncharacterized protein</fullName>
    </submittedName>
</protein>
<sequence length="147" mass="16081">MSLDEYNRLVNTALPGIANLLSNHENRLQVGALRLASYWNHNGSKMGLLAQGNRRIFVYVTPRSGMKGLVEQGTVLFSGTTDNTKYSGVARRFSRGLDPIEYSVSGPITNNGTKVTLNGKGIIRNSDGSVKRTFNDTLNFEFVSGPL</sequence>
<accession>A0A2S7XT65</accession>
<organism evidence="1 2">
    <name type="scientific">Chromatium okenii</name>
    <dbReference type="NCBI Taxonomy" id="61644"/>
    <lineage>
        <taxon>Bacteria</taxon>
        <taxon>Pseudomonadati</taxon>
        <taxon>Pseudomonadota</taxon>
        <taxon>Gammaproteobacteria</taxon>
        <taxon>Chromatiales</taxon>
        <taxon>Chromatiaceae</taxon>
        <taxon>Chromatium</taxon>
    </lineage>
</organism>
<evidence type="ECO:0000313" key="2">
    <source>
        <dbReference type="Proteomes" id="UP000239936"/>
    </source>
</evidence>
<geneLocation type="plasmid" evidence="1">
    <name>pCok299</name>
</geneLocation>
<dbReference type="EMBL" id="PPGH01000024">
    <property type="protein sequence ID" value="PQJ96925.1"/>
    <property type="molecule type" value="Genomic_DNA"/>
</dbReference>
<keyword evidence="1" id="KW-0614">Plasmid</keyword>
<gene>
    <name evidence="1" type="ORF">CXB77_05025</name>
</gene>
<comment type="caution">
    <text evidence="1">The sequence shown here is derived from an EMBL/GenBank/DDBJ whole genome shotgun (WGS) entry which is preliminary data.</text>
</comment>
<name>A0A2S7XT65_9GAMM</name>
<dbReference type="Proteomes" id="UP000239936">
    <property type="component" value="Unassembled WGS sequence"/>
</dbReference>
<keyword evidence="2" id="KW-1185">Reference proteome</keyword>